<dbReference type="InterPro" id="IPR050482">
    <property type="entry name" value="Sensor_HK_TwoCompSys"/>
</dbReference>
<evidence type="ECO:0000256" key="5">
    <source>
        <dbReference type="SAM" id="Phobius"/>
    </source>
</evidence>
<reference evidence="8" key="1">
    <citation type="journal article" date="2019" name="Int. J. Syst. Evol. Microbiol.">
        <title>The Global Catalogue of Microorganisms (GCM) 10K type strain sequencing project: providing services to taxonomists for standard genome sequencing and annotation.</title>
        <authorList>
            <consortium name="The Broad Institute Genomics Platform"/>
            <consortium name="The Broad Institute Genome Sequencing Center for Infectious Disease"/>
            <person name="Wu L."/>
            <person name="Ma J."/>
        </authorList>
    </citation>
    <scope>NUCLEOTIDE SEQUENCE [LARGE SCALE GENOMIC DNA]</scope>
    <source>
        <strain evidence="8">CGMCC 4.7152</strain>
    </source>
</reference>
<evidence type="ECO:0000313" key="8">
    <source>
        <dbReference type="Proteomes" id="UP001595912"/>
    </source>
</evidence>
<dbReference type="SUPFAM" id="SSF55781">
    <property type="entry name" value="GAF domain-like"/>
    <property type="match status" value="1"/>
</dbReference>
<feature type="transmembrane region" description="Helical" evidence="5">
    <location>
        <begin position="311"/>
        <end position="332"/>
    </location>
</feature>
<name>A0ABV9WIQ5_9ACTN</name>
<feature type="compositionally biased region" description="Pro residues" evidence="4">
    <location>
        <begin position="1"/>
        <end position="12"/>
    </location>
</feature>
<keyword evidence="2 7" id="KW-0418">Kinase</keyword>
<evidence type="ECO:0000256" key="1">
    <source>
        <dbReference type="ARBA" id="ARBA00022679"/>
    </source>
</evidence>
<feature type="transmembrane region" description="Helical" evidence="5">
    <location>
        <begin position="111"/>
        <end position="131"/>
    </location>
</feature>
<keyword evidence="3" id="KW-0902">Two-component regulatory system</keyword>
<dbReference type="Pfam" id="PF07730">
    <property type="entry name" value="HisKA_3"/>
    <property type="match status" value="1"/>
</dbReference>
<feature type="transmembrane region" description="Helical" evidence="5">
    <location>
        <begin position="85"/>
        <end position="104"/>
    </location>
</feature>
<feature type="compositionally biased region" description="Low complexity" evidence="4">
    <location>
        <begin position="717"/>
        <end position="730"/>
    </location>
</feature>
<dbReference type="RefSeq" id="WP_380128605.1">
    <property type="nucleotide sequence ID" value="NZ_JBHSIU010000130.1"/>
</dbReference>
<dbReference type="InterPro" id="IPR011712">
    <property type="entry name" value="Sig_transdc_His_kin_sub3_dim/P"/>
</dbReference>
<dbReference type="CDD" id="cd16917">
    <property type="entry name" value="HATPase_UhpB-NarQ-NarX-like"/>
    <property type="match status" value="1"/>
</dbReference>
<comment type="caution">
    <text evidence="7">The sequence shown here is derived from an EMBL/GenBank/DDBJ whole genome shotgun (WGS) entry which is preliminary data.</text>
</comment>
<dbReference type="Gene3D" id="1.20.5.1930">
    <property type="match status" value="1"/>
</dbReference>
<dbReference type="Pfam" id="PF02518">
    <property type="entry name" value="HATPase_c"/>
    <property type="match status" value="1"/>
</dbReference>
<dbReference type="SUPFAM" id="SSF55874">
    <property type="entry name" value="ATPase domain of HSP90 chaperone/DNA topoisomerase II/histidine kinase"/>
    <property type="match status" value="1"/>
</dbReference>
<evidence type="ECO:0000256" key="2">
    <source>
        <dbReference type="ARBA" id="ARBA00022777"/>
    </source>
</evidence>
<feature type="transmembrane region" description="Helical" evidence="5">
    <location>
        <begin position="283"/>
        <end position="299"/>
    </location>
</feature>
<dbReference type="InterPro" id="IPR036890">
    <property type="entry name" value="HATPase_C_sf"/>
</dbReference>
<keyword evidence="5" id="KW-0472">Membrane</keyword>
<keyword evidence="5" id="KW-1133">Transmembrane helix</keyword>
<feature type="compositionally biased region" description="Low complexity" evidence="4">
    <location>
        <begin position="738"/>
        <end position="752"/>
    </location>
</feature>
<keyword evidence="1" id="KW-0808">Transferase</keyword>
<accession>A0ABV9WIQ5</accession>
<feature type="domain" description="Histidine kinase/HSP90-like ATPase" evidence="6">
    <location>
        <begin position="601"/>
        <end position="691"/>
    </location>
</feature>
<dbReference type="PANTHER" id="PTHR24421">
    <property type="entry name" value="NITRATE/NITRITE SENSOR PROTEIN NARX-RELATED"/>
    <property type="match status" value="1"/>
</dbReference>
<feature type="transmembrane region" description="Helical" evidence="5">
    <location>
        <begin position="222"/>
        <end position="243"/>
    </location>
</feature>
<keyword evidence="8" id="KW-1185">Reference proteome</keyword>
<feature type="region of interest" description="Disordered" evidence="4">
    <location>
        <begin position="1"/>
        <end position="39"/>
    </location>
</feature>
<feature type="transmembrane region" description="Helical" evidence="5">
    <location>
        <begin position="181"/>
        <end position="202"/>
    </location>
</feature>
<feature type="transmembrane region" description="Helical" evidence="5">
    <location>
        <begin position="143"/>
        <end position="169"/>
    </location>
</feature>
<dbReference type="Gene3D" id="3.30.565.10">
    <property type="entry name" value="Histidine kinase-like ATPase, C-terminal domain"/>
    <property type="match status" value="1"/>
</dbReference>
<dbReference type="GO" id="GO:0016301">
    <property type="term" value="F:kinase activity"/>
    <property type="evidence" value="ECO:0007669"/>
    <property type="project" value="UniProtKB-KW"/>
</dbReference>
<keyword evidence="5" id="KW-0812">Transmembrane</keyword>
<protein>
    <submittedName>
        <fullName evidence="7">Histidine kinase</fullName>
    </submittedName>
</protein>
<evidence type="ECO:0000256" key="3">
    <source>
        <dbReference type="ARBA" id="ARBA00023012"/>
    </source>
</evidence>
<feature type="transmembrane region" description="Helical" evidence="5">
    <location>
        <begin position="255"/>
        <end position="271"/>
    </location>
</feature>
<proteinExistence type="predicted"/>
<sequence length="752" mass="78520">MRARPYPGPGLPFPTRREELPVPRERRPLPHRPAGRDAHRIDTAREPSPAAARCAAATLAVVIVGVVFLLAWLAEGHRGPDDQGWLESLATMVSYGVAGAVLIHRRPDLPFGWLLAGAAVLVVVQVAAVLPAYEAASRGADGFLIRCGLAAASFGFLPIAVQGLINVRFPAGRPATWRGRVLEIALITGTVLVVAGGIVVAVTAEKLDGLEPQGAAGEALLVLAPGVVLLGLVAGLGVVVRYLRARGVERQQLKWRAVGVLGALALFPLAVTDHFGEFNALDPVLFVLTLAVPVLRYRLWAIDTIVARSAVYASVTVLLVCAYLGVSALLVRLAGDRLAAPVAAAAVALLFAPVRARVQRLVERLFYGDRSDPYRTLRELGRQLNAVPQRDVLASLVESAATSLRLPYVAIERADGAVLAGTGSPGPLVRRWPLRFEQRVEGFLAAGPRRGEDGFDDRDAALLDDVASQLGVAVHAAGLTAELLRSRERLVTAREEERRRLRRDLHDGIGPVLTAVGLTLDAAAARLDADPAGAARYVGEAREATTQALAELRRLVHGLRPPALDELGLVGALRSQADRLRAGAGTTVTVTAGDLPELPAAVEVAVFRIAVEAVTNTVRHSDAAHCRVRVAVRERDLVLEVGDDGTAGRPWQPGVGLTAMRERAEELGGTLHAGPAPAGGATVTARFPLSNDAPPALSLLSSDPAAVQPGDPAADQPGGAVLVSASGAAPGPRPGPAPVDVAGTGSASAVAS</sequence>
<gene>
    <name evidence="7" type="ORF">ACFPIJ_60405</name>
</gene>
<evidence type="ECO:0000256" key="4">
    <source>
        <dbReference type="SAM" id="MobiDB-lite"/>
    </source>
</evidence>
<evidence type="ECO:0000313" key="7">
    <source>
        <dbReference type="EMBL" id="MFC5007964.1"/>
    </source>
</evidence>
<dbReference type="InterPro" id="IPR003594">
    <property type="entry name" value="HATPase_dom"/>
</dbReference>
<feature type="transmembrane region" description="Helical" evidence="5">
    <location>
        <begin position="50"/>
        <end position="73"/>
    </location>
</feature>
<dbReference type="SMART" id="SM00387">
    <property type="entry name" value="HATPase_c"/>
    <property type="match status" value="1"/>
</dbReference>
<organism evidence="7 8">
    <name type="scientific">Dactylosporangium cerinum</name>
    <dbReference type="NCBI Taxonomy" id="1434730"/>
    <lineage>
        <taxon>Bacteria</taxon>
        <taxon>Bacillati</taxon>
        <taxon>Actinomycetota</taxon>
        <taxon>Actinomycetes</taxon>
        <taxon>Micromonosporales</taxon>
        <taxon>Micromonosporaceae</taxon>
        <taxon>Dactylosporangium</taxon>
    </lineage>
</organism>
<evidence type="ECO:0000259" key="6">
    <source>
        <dbReference type="SMART" id="SM00387"/>
    </source>
</evidence>
<feature type="compositionally biased region" description="Basic and acidic residues" evidence="4">
    <location>
        <begin position="15"/>
        <end position="39"/>
    </location>
</feature>
<dbReference type="Proteomes" id="UP001595912">
    <property type="component" value="Unassembled WGS sequence"/>
</dbReference>
<dbReference type="EMBL" id="JBHSIU010000130">
    <property type="protein sequence ID" value="MFC5007964.1"/>
    <property type="molecule type" value="Genomic_DNA"/>
</dbReference>
<feature type="region of interest" description="Disordered" evidence="4">
    <location>
        <begin position="703"/>
        <end position="752"/>
    </location>
</feature>